<proteinExistence type="predicted"/>
<organism evidence="1">
    <name type="scientific">hydrothermal vent metagenome</name>
    <dbReference type="NCBI Taxonomy" id="652676"/>
    <lineage>
        <taxon>unclassified sequences</taxon>
        <taxon>metagenomes</taxon>
        <taxon>ecological metagenomes</taxon>
    </lineage>
</organism>
<name>A0A3B0RJQ6_9ZZZZ</name>
<gene>
    <name evidence="1" type="ORF">MNBD_ACTINO01-1425</name>
</gene>
<dbReference type="AlphaFoldDB" id="A0A3B0RJQ6"/>
<evidence type="ECO:0000313" key="1">
    <source>
        <dbReference type="EMBL" id="VAV89026.1"/>
    </source>
</evidence>
<dbReference type="EMBL" id="UOEI01000003">
    <property type="protein sequence ID" value="VAV89026.1"/>
    <property type="molecule type" value="Genomic_DNA"/>
</dbReference>
<reference evidence="1" key="1">
    <citation type="submission" date="2018-06" db="EMBL/GenBank/DDBJ databases">
        <authorList>
            <person name="Zhirakovskaya E."/>
        </authorList>
    </citation>
    <scope>NUCLEOTIDE SEQUENCE</scope>
</reference>
<accession>A0A3B0RJQ6</accession>
<protein>
    <recommendedName>
        <fullName evidence="2">DUF2642 domain-containing protein</fullName>
    </recommendedName>
</protein>
<evidence type="ECO:0008006" key="2">
    <source>
        <dbReference type="Google" id="ProtNLM"/>
    </source>
</evidence>
<sequence>MDPFSHPDLERLGRALRDRLDETLVAEQTAARAAARRRRTLRDRLLESEDRSAVVVVTATDGHTYRGVVDAVGVDHIVLTEAGRFTYLALAQIVAMDVR</sequence>